<name>H3AHM4_LATCH</name>
<reference evidence="2" key="1">
    <citation type="submission" date="2011-08" db="EMBL/GenBank/DDBJ databases">
        <title>The draft genome of Latimeria chalumnae.</title>
        <authorList>
            <person name="Di Palma F."/>
            <person name="Alfoldi J."/>
            <person name="Johnson J."/>
            <person name="Berlin A."/>
            <person name="Gnerre S."/>
            <person name="Jaffe D."/>
            <person name="MacCallum I."/>
            <person name="Young S."/>
            <person name="Walker B.J."/>
            <person name="Lander E."/>
            <person name="Lindblad-Toh K."/>
        </authorList>
    </citation>
    <scope>NUCLEOTIDE SEQUENCE [LARGE SCALE GENOMIC DNA]</scope>
    <source>
        <strain evidence="2">Wild caught</strain>
    </source>
</reference>
<organism evidence="1 2">
    <name type="scientific">Latimeria chalumnae</name>
    <name type="common">Coelacanth</name>
    <dbReference type="NCBI Taxonomy" id="7897"/>
    <lineage>
        <taxon>Eukaryota</taxon>
        <taxon>Metazoa</taxon>
        <taxon>Chordata</taxon>
        <taxon>Craniata</taxon>
        <taxon>Vertebrata</taxon>
        <taxon>Euteleostomi</taxon>
        <taxon>Coelacanthiformes</taxon>
        <taxon>Coelacanthidae</taxon>
        <taxon>Latimeria</taxon>
    </lineage>
</organism>
<dbReference type="Ensembl" id="ENSLACT00000009214.1">
    <property type="protein sequence ID" value="ENSLACP00000009145.1"/>
    <property type="gene ID" value="ENSLACG00000008073.1"/>
</dbReference>
<dbReference type="Gene3D" id="3.30.70.1820">
    <property type="entry name" value="L1 transposable element, RRM domain"/>
    <property type="match status" value="1"/>
</dbReference>
<evidence type="ECO:0000313" key="1">
    <source>
        <dbReference type="Ensembl" id="ENSLACP00000009145.1"/>
    </source>
</evidence>
<dbReference type="InterPro" id="IPR004244">
    <property type="entry name" value="Transposase_22"/>
</dbReference>
<dbReference type="EMBL" id="AFYH01206350">
    <property type="status" value="NOT_ANNOTATED_CDS"/>
    <property type="molecule type" value="Genomic_DNA"/>
</dbReference>
<reference evidence="1" key="3">
    <citation type="submission" date="2025-09" db="UniProtKB">
        <authorList>
            <consortium name="Ensembl"/>
        </authorList>
    </citation>
    <scope>IDENTIFICATION</scope>
</reference>
<protein>
    <recommendedName>
        <fullName evidence="3">L1 transposable element RRM domain-containing protein</fullName>
    </recommendedName>
</protein>
<dbReference type="Proteomes" id="UP000008672">
    <property type="component" value="Unassembled WGS sequence"/>
</dbReference>
<dbReference type="GeneTree" id="ENSGT01150000289987"/>
<reference evidence="1" key="2">
    <citation type="submission" date="2025-08" db="UniProtKB">
        <authorList>
            <consortium name="Ensembl"/>
        </authorList>
    </citation>
    <scope>IDENTIFICATION</scope>
</reference>
<dbReference type="HOGENOM" id="CLU_062834_2_1_1"/>
<evidence type="ECO:0000313" key="2">
    <source>
        <dbReference type="Proteomes" id="UP000008672"/>
    </source>
</evidence>
<dbReference type="PANTHER" id="PTHR11505">
    <property type="entry name" value="L1 TRANSPOSABLE ELEMENT-RELATED"/>
    <property type="match status" value="1"/>
</dbReference>
<sequence length="204" mass="23878">EIKEVSEVRIPPPKKVLTKKKKRTTKGTHCVHTQLLKVKVLTSAVDDLQKLSKDILTRMITVEQRTLDLEDQLQREEEKSTTLRQGNPTAFLQAALTQLLGLPEDSPLEFERAHRALRPRPSSEQRPRAFVIKLLRFPVREQMLRRAREKGSLDWKGNKIMVFPDLSQDLQERRRQFLPVKKLLQQRGYKYGLFYPATLKVTWN</sequence>
<keyword evidence="2" id="KW-1185">Reference proteome</keyword>
<accession>H3AHM4</accession>
<proteinExistence type="predicted"/>
<evidence type="ECO:0008006" key="3">
    <source>
        <dbReference type="Google" id="ProtNLM"/>
    </source>
</evidence>
<dbReference type="AlphaFoldDB" id="H3AHM4"/>
<dbReference type="InParanoid" id="H3AHM4"/>